<evidence type="ECO:0000313" key="2">
    <source>
        <dbReference type="EMBL" id="EPT01840.1"/>
    </source>
</evidence>
<feature type="region of interest" description="Disordered" evidence="1">
    <location>
        <begin position="132"/>
        <end position="222"/>
    </location>
</feature>
<sequence>MRRLPSSHIAGPSTSKTVPAAPAILPAWDAGVQDSSGSPPSPARPPVSARLRPPRPNPVSPPPRPSAPMRRSMAIAQKWLAGFPSAVDLSPSDSSSHSAVGVPSDVAGTSPVGAARRASLMEAFALNNSRKLPISAGGLPSTSAARAGESIPQCVPKARRPPVQNGAESSVSATNEKRDDTHAAVGDAPQRQVYLPPRIPGYDARSVPPRMTTRSSEESQRD</sequence>
<dbReference type="HOGENOM" id="CLU_1245392_0_0_1"/>
<name>S8FUE4_FOMSC</name>
<feature type="region of interest" description="Disordered" evidence="1">
    <location>
        <begin position="85"/>
        <end position="109"/>
    </location>
</feature>
<keyword evidence="3" id="KW-1185">Reference proteome</keyword>
<gene>
    <name evidence="2" type="ORF">FOMPIDRAFT_1048432</name>
</gene>
<accession>S8FUE4</accession>
<proteinExistence type="predicted"/>
<reference evidence="2 3" key="1">
    <citation type="journal article" date="2012" name="Science">
        <title>The Paleozoic origin of enzymatic lignin decomposition reconstructed from 31 fungal genomes.</title>
        <authorList>
            <person name="Floudas D."/>
            <person name="Binder M."/>
            <person name="Riley R."/>
            <person name="Barry K."/>
            <person name="Blanchette R.A."/>
            <person name="Henrissat B."/>
            <person name="Martinez A.T."/>
            <person name="Otillar R."/>
            <person name="Spatafora J.W."/>
            <person name="Yadav J.S."/>
            <person name="Aerts A."/>
            <person name="Benoit I."/>
            <person name="Boyd A."/>
            <person name="Carlson A."/>
            <person name="Copeland A."/>
            <person name="Coutinho P.M."/>
            <person name="de Vries R.P."/>
            <person name="Ferreira P."/>
            <person name="Findley K."/>
            <person name="Foster B."/>
            <person name="Gaskell J."/>
            <person name="Glotzer D."/>
            <person name="Gorecki P."/>
            <person name="Heitman J."/>
            <person name="Hesse C."/>
            <person name="Hori C."/>
            <person name="Igarashi K."/>
            <person name="Jurgens J.A."/>
            <person name="Kallen N."/>
            <person name="Kersten P."/>
            <person name="Kohler A."/>
            <person name="Kuees U."/>
            <person name="Kumar T.K.A."/>
            <person name="Kuo A."/>
            <person name="LaButti K."/>
            <person name="Larrondo L.F."/>
            <person name="Lindquist E."/>
            <person name="Ling A."/>
            <person name="Lombard V."/>
            <person name="Lucas S."/>
            <person name="Lundell T."/>
            <person name="Martin R."/>
            <person name="McLaughlin D.J."/>
            <person name="Morgenstern I."/>
            <person name="Morin E."/>
            <person name="Murat C."/>
            <person name="Nagy L.G."/>
            <person name="Nolan M."/>
            <person name="Ohm R.A."/>
            <person name="Patyshakuliyeva A."/>
            <person name="Rokas A."/>
            <person name="Ruiz-Duenas F.J."/>
            <person name="Sabat G."/>
            <person name="Salamov A."/>
            <person name="Samejima M."/>
            <person name="Schmutz J."/>
            <person name="Slot J.C."/>
            <person name="St John F."/>
            <person name="Stenlid J."/>
            <person name="Sun H."/>
            <person name="Sun S."/>
            <person name="Syed K."/>
            <person name="Tsang A."/>
            <person name="Wiebenga A."/>
            <person name="Young D."/>
            <person name="Pisabarro A."/>
            <person name="Eastwood D.C."/>
            <person name="Martin F."/>
            <person name="Cullen D."/>
            <person name="Grigoriev I.V."/>
            <person name="Hibbett D.S."/>
        </authorList>
    </citation>
    <scope>NUCLEOTIDE SEQUENCE</scope>
    <source>
        <strain evidence="3">FP-58527</strain>
    </source>
</reference>
<organism evidence="2 3">
    <name type="scientific">Fomitopsis schrenkii</name>
    <name type="common">Brown rot fungus</name>
    <dbReference type="NCBI Taxonomy" id="2126942"/>
    <lineage>
        <taxon>Eukaryota</taxon>
        <taxon>Fungi</taxon>
        <taxon>Dikarya</taxon>
        <taxon>Basidiomycota</taxon>
        <taxon>Agaricomycotina</taxon>
        <taxon>Agaricomycetes</taxon>
        <taxon>Polyporales</taxon>
        <taxon>Fomitopsis</taxon>
    </lineage>
</organism>
<dbReference type="EMBL" id="KE504139">
    <property type="protein sequence ID" value="EPT01840.1"/>
    <property type="molecule type" value="Genomic_DNA"/>
</dbReference>
<protein>
    <submittedName>
        <fullName evidence="2">Uncharacterized protein</fullName>
    </submittedName>
</protein>
<evidence type="ECO:0000256" key="1">
    <source>
        <dbReference type="SAM" id="MobiDB-lite"/>
    </source>
</evidence>
<dbReference type="InParanoid" id="S8FUE4"/>
<feature type="compositionally biased region" description="Low complexity" evidence="1">
    <location>
        <begin position="85"/>
        <end position="105"/>
    </location>
</feature>
<dbReference type="Proteomes" id="UP000015241">
    <property type="component" value="Unassembled WGS sequence"/>
</dbReference>
<feature type="compositionally biased region" description="Pro residues" evidence="1">
    <location>
        <begin position="54"/>
        <end position="66"/>
    </location>
</feature>
<evidence type="ECO:0000313" key="3">
    <source>
        <dbReference type="Proteomes" id="UP000015241"/>
    </source>
</evidence>
<dbReference type="AlphaFoldDB" id="S8FUE4"/>
<feature type="region of interest" description="Disordered" evidence="1">
    <location>
        <begin position="1"/>
        <end position="73"/>
    </location>
</feature>